<feature type="transmembrane region" description="Helical" evidence="2">
    <location>
        <begin position="394"/>
        <end position="415"/>
    </location>
</feature>
<dbReference type="Pfam" id="PF19877">
    <property type="entry name" value="DUF6350"/>
    <property type="match status" value="1"/>
</dbReference>
<evidence type="ECO:0000256" key="2">
    <source>
        <dbReference type="SAM" id="Phobius"/>
    </source>
</evidence>
<dbReference type="EMBL" id="BONX01000036">
    <property type="protein sequence ID" value="GIG98868.1"/>
    <property type="molecule type" value="Genomic_DNA"/>
</dbReference>
<feature type="transmembrane region" description="Helical" evidence="2">
    <location>
        <begin position="137"/>
        <end position="156"/>
    </location>
</feature>
<proteinExistence type="predicted"/>
<dbReference type="RefSeq" id="WP_239313150.1">
    <property type="nucleotide sequence ID" value="NZ_BONX01000036.1"/>
</dbReference>
<feature type="transmembrane region" description="Helical" evidence="2">
    <location>
        <begin position="79"/>
        <end position="105"/>
    </location>
</feature>
<reference evidence="3 4" key="1">
    <citation type="submission" date="2021-01" db="EMBL/GenBank/DDBJ databases">
        <title>Whole genome shotgun sequence of Plantactinospora mayteni NBRC 109088.</title>
        <authorList>
            <person name="Komaki H."/>
            <person name="Tamura T."/>
        </authorList>
    </citation>
    <scope>NUCLEOTIDE SEQUENCE [LARGE SCALE GENOMIC DNA]</scope>
    <source>
        <strain evidence="3 4">NBRC 109088</strain>
    </source>
</reference>
<evidence type="ECO:0000256" key="1">
    <source>
        <dbReference type="SAM" id="MobiDB-lite"/>
    </source>
</evidence>
<gene>
    <name evidence="3" type="ORF">Pma05_54410</name>
</gene>
<feature type="transmembrane region" description="Helical" evidence="2">
    <location>
        <begin position="249"/>
        <end position="272"/>
    </location>
</feature>
<organism evidence="3 4">
    <name type="scientific">Plantactinospora mayteni</name>
    <dbReference type="NCBI Taxonomy" id="566021"/>
    <lineage>
        <taxon>Bacteria</taxon>
        <taxon>Bacillati</taxon>
        <taxon>Actinomycetota</taxon>
        <taxon>Actinomycetes</taxon>
        <taxon>Micromonosporales</taxon>
        <taxon>Micromonosporaceae</taxon>
        <taxon>Plantactinospora</taxon>
    </lineage>
</organism>
<evidence type="ECO:0000313" key="4">
    <source>
        <dbReference type="Proteomes" id="UP000621500"/>
    </source>
</evidence>
<keyword evidence="2" id="KW-0472">Membrane</keyword>
<dbReference type="InterPro" id="IPR045931">
    <property type="entry name" value="DUF6350"/>
</dbReference>
<protein>
    <submittedName>
        <fullName evidence="3">Uncharacterized protein</fullName>
    </submittedName>
</protein>
<feature type="transmembrane region" description="Helical" evidence="2">
    <location>
        <begin position="351"/>
        <end position="373"/>
    </location>
</feature>
<keyword evidence="2" id="KW-0812">Transmembrane</keyword>
<feature type="transmembrane region" description="Helical" evidence="2">
    <location>
        <begin position="435"/>
        <end position="458"/>
    </location>
</feature>
<accession>A0ABQ4EW08</accession>
<dbReference type="Proteomes" id="UP000621500">
    <property type="component" value="Unassembled WGS sequence"/>
</dbReference>
<feature type="transmembrane region" description="Helical" evidence="2">
    <location>
        <begin position="177"/>
        <end position="199"/>
    </location>
</feature>
<feature type="transmembrane region" description="Helical" evidence="2">
    <location>
        <begin position="211"/>
        <end position="237"/>
    </location>
</feature>
<feature type="compositionally biased region" description="Basic and acidic residues" evidence="1">
    <location>
        <begin position="58"/>
        <end position="75"/>
    </location>
</feature>
<feature type="region of interest" description="Disordered" evidence="1">
    <location>
        <begin position="1"/>
        <end position="77"/>
    </location>
</feature>
<comment type="caution">
    <text evidence="3">The sequence shown here is derived from an EMBL/GenBank/DDBJ whole genome shotgun (WGS) entry which is preliminary data.</text>
</comment>
<name>A0ABQ4EW08_9ACTN</name>
<feature type="compositionally biased region" description="Low complexity" evidence="1">
    <location>
        <begin position="19"/>
        <end position="42"/>
    </location>
</feature>
<evidence type="ECO:0000313" key="3">
    <source>
        <dbReference type="EMBL" id="GIG98868.1"/>
    </source>
</evidence>
<sequence length="460" mass="45126">MPPPTVPDRPRRPDPPETGPVEPVEPAAPAGAAEPTGRPGPADGREPRRNRPAGEFPAGDRRVPRPRPGRPERSGRAPLAVAAAVAAGWAALLGYLPVAVVLGVARFAEGSGEVVGAARLGLAGWLLGHGVPLQTEAGPFGLPPLALAMLAAWRLNRAGVHVSRAVRVRDRPTLGRALAVAVAVGIGYGVLGGLAALLLGGAGPTVDPVRAAVTLAGFGTLAALVGAVRASGVLVVVARRTPLVFRDGLRTGVVAALLLLGAGAGVAGLAVATGGGEAGDMIGAYRTGVLGQAGITLVSLGYAPNAAVWAASYLLGPGFAVGTDTVVRTSEVSIGALPAVPLLAGLPQGPLGGVGGVVLAVPVLAGMAAGWLLARRRMRSAAERNVPPPGWAALLGAAAVGGPVAGVVLGAAAFLSGGPLGGGRLAEVGPAYWQVAAGATVVVLVGTLIGAAATRAVARD</sequence>
<keyword evidence="4" id="KW-1185">Reference proteome</keyword>
<keyword evidence="2" id="KW-1133">Transmembrane helix</keyword>